<protein>
    <submittedName>
        <fullName evidence="1">Uncharacterized protein</fullName>
    </submittedName>
</protein>
<keyword evidence="2" id="KW-1185">Reference proteome</keyword>
<accession>F1TEA6</accession>
<proteinExistence type="predicted"/>
<dbReference type="STRING" id="588581.Cpap_1464"/>
<dbReference type="AlphaFoldDB" id="F1TEA6"/>
<name>F1TEA6_9FIRM</name>
<sequence length="173" mass="20078">MKDFKVRCVKGDCPYFTKGKVYKIENGHFITNQGIKSFKSYNNVEEINESCCAKFELVPEPQKFTKDMLRTGDLVISRDGTFNKVILDPANVLLDVDECYLNISLLTDDLTVDSNHTLDIVEVLRPNRHYYSLSFDKSKHHLLWQRPEPRKINKSEAEKLLSEHLEELIQIEG</sequence>
<dbReference type="EMBL" id="ACXX02000009">
    <property type="protein sequence ID" value="EGD47072.1"/>
    <property type="molecule type" value="Genomic_DNA"/>
</dbReference>
<organism evidence="1 2">
    <name type="scientific">Ruminiclostridium papyrosolvens DSM 2782</name>
    <dbReference type="NCBI Taxonomy" id="588581"/>
    <lineage>
        <taxon>Bacteria</taxon>
        <taxon>Bacillati</taxon>
        <taxon>Bacillota</taxon>
        <taxon>Clostridia</taxon>
        <taxon>Eubacteriales</taxon>
        <taxon>Oscillospiraceae</taxon>
        <taxon>Ruminiclostridium</taxon>
    </lineage>
</organism>
<dbReference type="RefSeq" id="WP_004620057.1">
    <property type="nucleotide sequence ID" value="NZ_ACXX02000009.1"/>
</dbReference>
<comment type="caution">
    <text evidence="1">The sequence shown here is derived from an EMBL/GenBank/DDBJ whole genome shotgun (WGS) entry which is preliminary data.</text>
</comment>
<reference evidence="1" key="1">
    <citation type="submission" date="2009-07" db="EMBL/GenBank/DDBJ databases">
        <authorList>
            <consortium name="US DOE Joint Genome Institute (JGI-PGF)"/>
            <person name="Lucas S."/>
            <person name="Copeland A."/>
            <person name="Lapidus A."/>
            <person name="Glavina del Rio T."/>
            <person name="Tice H."/>
            <person name="Bruce D."/>
            <person name="Goodwin L."/>
            <person name="Pitluck S."/>
            <person name="Larimer F."/>
            <person name="Land M.L."/>
            <person name="Mouttaki H."/>
            <person name="He Z."/>
            <person name="Zhou J."/>
            <person name="Hemme C.L."/>
        </authorList>
    </citation>
    <scope>NUCLEOTIDE SEQUENCE [LARGE SCALE GENOMIC DNA]</scope>
    <source>
        <strain evidence="1">DSM 2782</strain>
    </source>
</reference>
<evidence type="ECO:0000313" key="2">
    <source>
        <dbReference type="Proteomes" id="UP000003860"/>
    </source>
</evidence>
<evidence type="ECO:0000313" key="1">
    <source>
        <dbReference type="EMBL" id="EGD47072.1"/>
    </source>
</evidence>
<dbReference type="Proteomes" id="UP000003860">
    <property type="component" value="Unassembled WGS sequence"/>
</dbReference>
<gene>
    <name evidence="1" type="ORF">Cpap_1464</name>
</gene>
<reference evidence="1" key="2">
    <citation type="submission" date="2011-01" db="EMBL/GenBank/DDBJ databases">
        <title>The Non-contiguous Finished genome of Clostridium papyrosolvens.</title>
        <authorList>
            <person name="Lucas S."/>
            <person name="Copeland A."/>
            <person name="Lapidus A."/>
            <person name="Cheng J.-F."/>
            <person name="Goodwin L."/>
            <person name="Pitluck S."/>
            <person name="Misra M."/>
            <person name="Chertkov O."/>
            <person name="Detter J.C."/>
            <person name="Han C."/>
            <person name="Tapia R."/>
            <person name="Land M."/>
            <person name="Hauser L."/>
            <person name="Kyrpides N."/>
            <person name="Ivanova N."/>
            <person name="Pagani I."/>
            <person name="Mouttaki H."/>
            <person name="He Z."/>
            <person name="Zhou J."/>
            <person name="Hemme C.L."/>
            <person name="Woyke T."/>
        </authorList>
    </citation>
    <scope>NUCLEOTIDE SEQUENCE [LARGE SCALE GENOMIC DNA]</scope>
    <source>
        <strain evidence="1">DSM 2782</strain>
    </source>
</reference>